<dbReference type="InterPro" id="IPR008978">
    <property type="entry name" value="HSP20-like_chaperone"/>
</dbReference>
<dbReference type="RefSeq" id="WP_009452697.1">
    <property type="nucleotide sequence ID" value="NZ_AMSI01000023.1"/>
</dbReference>
<feature type="compositionally biased region" description="Polar residues" evidence="1">
    <location>
        <begin position="72"/>
        <end position="83"/>
    </location>
</feature>
<reference evidence="3 4" key="1">
    <citation type="journal article" date="2012" name="J. Bacteriol.">
        <title>Genome Sequence of Nitratireductor indicus Type Strain C115.</title>
        <authorList>
            <person name="Lai Q."/>
            <person name="Li G."/>
            <person name="Yu Z."/>
            <person name="Shao Z."/>
        </authorList>
    </citation>
    <scope>NUCLEOTIDE SEQUENCE [LARGE SCALE GENOMIC DNA]</scope>
    <source>
        <strain evidence="3 4">C115</strain>
    </source>
</reference>
<evidence type="ECO:0000313" key="4">
    <source>
        <dbReference type="Proteomes" id="UP000007374"/>
    </source>
</evidence>
<comment type="caution">
    <text evidence="3">The sequence shown here is derived from an EMBL/GenBank/DDBJ whole genome shotgun (WGS) entry which is preliminary data.</text>
</comment>
<evidence type="ECO:0000256" key="1">
    <source>
        <dbReference type="SAM" id="MobiDB-lite"/>
    </source>
</evidence>
<keyword evidence="4" id="KW-1185">Reference proteome</keyword>
<gene>
    <name evidence="3" type="ORF">NA8A_22336</name>
</gene>
<dbReference type="SUPFAM" id="SSF49764">
    <property type="entry name" value="HSP20-like chaperones"/>
    <property type="match status" value="1"/>
</dbReference>
<proteinExistence type="predicted"/>
<evidence type="ECO:0000259" key="2">
    <source>
        <dbReference type="Pfam" id="PF00011"/>
    </source>
</evidence>
<dbReference type="AlphaFoldDB" id="K2NQP5"/>
<name>K2NQP5_9HYPH</name>
<evidence type="ECO:0000313" key="3">
    <source>
        <dbReference type="EMBL" id="EKF40154.1"/>
    </source>
</evidence>
<feature type="region of interest" description="Disordered" evidence="1">
    <location>
        <begin position="72"/>
        <end position="115"/>
    </location>
</feature>
<dbReference type="CDD" id="cd06464">
    <property type="entry name" value="ACD_sHsps-like"/>
    <property type="match status" value="1"/>
</dbReference>
<dbReference type="EMBL" id="AMSI01000023">
    <property type="protein sequence ID" value="EKF40154.1"/>
    <property type="molecule type" value="Genomic_DNA"/>
</dbReference>
<dbReference type="Pfam" id="PF00011">
    <property type="entry name" value="HSP20"/>
    <property type="match status" value="1"/>
</dbReference>
<dbReference type="Proteomes" id="UP000007374">
    <property type="component" value="Unassembled WGS sequence"/>
</dbReference>
<protein>
    <submittedName>
        <fullName evidence="3">HspC2 heat shock protein</fullName>
    </submittedName>
</protein>
<dbReference type="Gene3D" id="2.60.40.790">
    <property type="match status" value="1"/>
</dbReference>
<dbReference type="PATRIC" id="fig|1231190.3.peg.4611"/>
<accession>K2NQP5</accession>
<feature type="compositionally biased region" description="Basic and acidic residues" evidence="1">
    <location>
        <begin position="95"/>
        <end position="109"/>
    </location>
</feature>
<keyword evidence="3" id="KW-0346">Stress response</keyword>
<sequence length="167" mass="18683">MAETSEKLPIKSGTGSSRDRLEWIPLNNLCEEINHRRLTRRALDLGLSGCNASYEAFFSIATCERKLKSASMTEKTGNINPNRHPNLRMPTDSGAKPEAKDQQDKETVIRRHRSGSFQQPLRISVRVPDGVNANRIEARFATGVLTVRLPKTAEARRAERKISVESA</sequence>
<feature type="domain" description="SHSP" evidence="2">
    <location>
        <begin position="100"/>
        <end position="164"/>
    </location>
</feature>
<organism evidence="3 4">
    <name type="scientific">Nitratireductor indicus C115</name>
    <dbReference type="NCBI Taxonomy" id="1231190"/>
    <lineage>
        <taxon>Bacteria</taxon>
        <taxon>Pseudomonadati</taxon>
        <taxon>Pseudomonadota</taxon>
        <taxon>Alphaproteobacteria</taxon>
        <taxon>Hyphomicrobiales</taxon>
        <taxon>Phyllobacteriaceae</taxon>
        <taxon>Nitratireductor</taxon>
    </lineage>
</organism>
<dbReference type="eggNOG" id="COG0071">
    <property type="taxonomic scope" value="Bacteria"/>
</dbReference>
<dbReference type="InterPro" id="IPR002068">
    <property type="entry name" value="A-crystallin/Hsp20_dom"/>
</dbReference>
<dbReference type="STRING" id="721133.SAMN05216176_117101"/>
<dbReference type="OrthoDB" id="9808910at2"/>